<evidence type="ECO:0000256" key="4">
    <source>
        <dbReference type="SAM" id="MobiDB-lite"/>
    </source>
</evidence>
<dbReference type="Gene3D" id="3.40.50.150">
    <property type="entry name" value="Vaccinia Virus protein VP39"/>
    <property type="match status" value="1"/>
</dbReference>
<gene>
    <name evidence="5" type="ORF">SCF082_LOCUS36649</name>
</gene>
<evidence type="ECO:0000256" key="1">
    <source>
        <dbReference type="ARBA" id="ARBA00022603"/>
    </source>
</evidence>
<keyword evidence="2" id="KW-0808">Transferase</keyword>
<feature type="compositionally biased region" description="Polar residues" evidence="4">
    <location>
        <begin position="1365"/>
        <end position="1376"/>
    </location>
</feature>
<evidence type="ECO:0000256" key="2">
    <source>
        <dbReference type="ARBA" id="ARBA00022679"/>
    </source>
</evidence>
<feature type="coiled-coil region" evidence="3">
    <location>
        <begin position="1782"/>
        <end position="1809"/>
    </location>
</feature>
<protein>
    <submittedName>
        <fullName evidence="5">Reverse transcriptase domain-containing protein</fullName>
    </submittedName>
</protein>
<evidence type="ECO:0000313" key="5">
    <source>
        <dbReference type="EMBL" id="CAK9075782.1"/>
    </source>
</evidence>
<proteinExistence type="predicted"/>
<dbReference type="SUPFAM" id="SSF53335">
    <property type="entry name" value="S-adenosyl-L-methionine-dependent methyltransferases"/>
    <property type="match status" value="1"/>
</dbReference>
<accession>A0ABP0PKU5</accession>
<dbReference type="EMBL" id="CAXAMM010036446">
    <property type="protein sequence ID" value="CAK9075782.1"/>
    <property type="molecule type" value="Genomic_DNA"/>
</dbReference>
<sequence length="1880" mass="207804">MWLTGSLARGRFTRCSSNVCDVALFPDRVEATIHVPVEWERHVSCGLEFRLERFRVSWCGSKPHFHFLNGDDGGMTCLYLVPSVKREAPCLFEAFAGIGGWSEALSILGIQPAVLIDNDPVVIRSLHRKLNFPVMHPDEFLSKALHFLIDGPVIVFGSVGDEKIWVALGIRNAIGCFASPPCQPWSSAANRKGLSCEDGMIFQEMMQYAGRLSVSFLGAENVPGLRSHPDFDVLVRSADSAGLKLQCEGVYDCKKVNPVLRERWLGVFVGAHLKVAPQVCESARKIHWNESGLSRMYPGPTLAESNAVHKHITAIELEQLIPDQAAMQILSKVEFLPTLTLRKSSLSEAEAFRTRVRSFQQPMVGVMAQYTRQHLLPETLLRERGLKTHLVQDLSVTRYFSPWEVLAALGHSKVAVLPLSNDDAFRIVGNAIAVGHSMLCVAQTAHIVEEVWPFASVPALSQLYDLVVGHAMKLTQLKVEQDHEVRWLIEIEEDVQSPSPKRLRSAQSIEISPTVPFSCVEEASEMRGLDDAADFLCPYSIWSNLRIPIDECKGGIVVLKHCNKAWCICVHGSPSDTVGVFVQTALPLSSKEDFVKFQRRGVEVVWEDRIEAVPVSEIVFWPKVVTVNVFCSRPERIWQVKVDVTWKVQTLISFLAGSIGVPDESVLIQVKNSFPPGGSFLQACEGDKFELRFLMQTPMQVQPLARHGDRDLGLRTVDNGHVRIFARHPNHKLICTVNVRLTEECASVIPQLFPDMCQTHAWTCGRAKGEEVAKDTIEMLLDGGNDCFFVAWDTLAPYRRTAVKIVMTKHEAGSELFLQAFPDLPTTQRWIRSPWNIQACLLMVPAHIELGEIGASFIAGSQMNTSMTVHCGSTLFDPLIKAHDVGLADTISFKIAPLKGGAFKVGPDCDDEDLIPLAAPSGMSSFRSAVEQLGVQIAPATFARGGCLILVHCSLMWAIESPGEFVGGLHQFVMKALPHARESHFAQFTTVHGDIGWHDIVEALPPQYVVFVPETFNITCVPDAPWEVITFSIDVTWTILSCRSAISQQWHCTLDCIELTHKSLPTRDEDYVMEFDSSTFHIGFRMCIPACVGVGQTIQLSQQLKQFQEKDYVRRAWKDPRSKRVLTDCVGPSTPLWEVLQTLWPGISPTTHEIGLEDSWNDGGLSVADLLAEGVCLVSIRDLRPNVKDAVSTCHLMWATLQPFNGSVGDECTSIWMRTPFQAKPVVVKVPEVMPLVQLTNHVFSHTKIAEPVLVLSGSHVLSPNVLCGDLGSQEVLSFRLFPIKGGGKPDVPDKIKALLISKGVPKDVVDTRVSDFAAKCPLSRFKVSDDEGALWEALKKAANEAAFRLVQHAELKAWVKEQKGGTQKPPSSSKTRVQKPLRSESDFRQLQEIVIDVGLFRDADQTIPQLEVTDFDRDGRGLAIMNVEQAAPFIGNKSLSADALAILVVDQNLRGFREDDLVTVPAHTKEGKPIVVHAALIQCGDRPVSFTSNLPSLQVKEVSASVVEFVIERPLVGSWDEAAIPLHYLGVCIPSLRGAKLLASWAIKSYDEQRKPAPFKKAAQWHGYIRIPDSILCEVLSRSGAKGIFLQVKGCDKKLDSRFTAIPLPTANIQEALQQAKAQTKALGIVRLGPHFGVRCKREVAADLRAALVPDSTYVDASVVDGDKSSFLLKGLRCDFQKDELTEALKKIGWPAQAIRQVGGGTWVLAAEEQPPNTHIYINSNLCTLEIQKKKGESEAVVAIAKQMNFATTLEVKNGDMKVQAVSRYQEVQAEISTQVKTLVDQQMQQANQKISELSTQMDQLRADNAACATKIGNIEANQSSMVSSIQSMFSKMESSMTSHLQQSVAQSMTAVEENLARRLSEMEAAVHKKQKLDS</sequence>
<keyword evidence="5" id="KW-0695">RNA-directed DNA polymerase</keyword>
<dbReference type="Pfam" id="PF00145">
    <property type="entry name" value="DNA_methylase"/>
    <property type="match status" value="1"/>
</dbReference>
<dbReference type="GO" id="GO:0003964">
    <property type="term" value="F:RNA-directed DNA polymerase activity"/>
    <property type="evidence" value="ECO:0007669"/>
    <property type="project" value="UniProtKB-KW"/>
</dbReference>
<name>A0ABP0PKU5_9DINO</name>
<evidence type="ECO:0000256" key="3">
    <source>
        <dbReference type="SAM" id="Coils"/>
    </source>
</evidence>
<dbReference type="InterPro" id="IPR029063">
    <property type="entry name" value="SAM-dependent_MTases_sf"/>
</dbReference>
<organism evidence="5 6">
    <name type="scientific">Durusdinium trenchii</name>
    <dbReference type="NCBI Taxonomy" id="1381693"/>
    <lineage>
        <taxon>Eukaryota</taxon>
        <taxon>Sar</taxon>
        <taxon>Alveolata</taxon>
        <taxon>Dinophyceae</taxon>
        <taxon>Suessiales</taxon>
        <taxon>Symbiodiniaceae</taxon>
        <taxon>Durusdinium</taxon>
    </lineage>
</organism>
<comment type="caution">
    <text evidence="5">The sequence shown here is derived from an EMBL/GenBank/DDBJ whole genome shotgun (WGS) entry which is preliminary data.</text>
</comment>
<dbReference type="Proteomes" id="UP001642464">
    <property type="component" value="Unassembled WGS sequence"/>
</dbReference>
<feature type="region of interest" description="Disordered" evidence="4">
    <location>
        <begin position="1362"/>
        <end position="1382"/>
    </location>
</feature>
<evidence type="ECO:0000313" key="6">
    <source>
        <dbReference type="Proteomes" id="UP001642464"/>
    </source>
</evidence>
<keyword evidence="5" id="KW-0548">Nucleotidyltransferase</keyword>
<dbReference type="InterPro" id="IPR001525">
    <property type="entry name" value="C5_MeTfrase"/>
</dbReference>
<keyword evidence="6" id="KW-1185">Reference proteome</keyword>
<keyword evidence="1" id="KW-0489">Methyltransferase</keyword>
<keyword evidence="3" id="KW-0175">Coiled coil</keyword>
<reference evidence="5 6" key="1">
    <citation type="submission" date="2024-02" db="EMBL/GenBank/DDBJ databases">
        <authorList>
            <person name="Chen Y."/>
            <person name="Shah S."/>
            <person name="Dougan E. K."/>
            <person name="Thang M."/>
            <person name="Chan C."/>
        </authorList>
    </citation>
    <scope>NUCLEOTIDE SEQUENCE [LARGE SCALE GENOMIC DNA]</scope>
</reference>